<evidence type="ECO:0000313" key="3">
    <source>
        <dbReference type="Proteomes" id="UP000183954"/>
    </source>
</evidence>
<gene>
    <name evidence="2" type="ORF">SAMN02746098_05132</name>
</gene>
<name>A0A1M6GDQ3_9FIRM</name>
<dbReference type="EMBL" id="FQXJ01000036">
    <property type="protein sequence ID" value="SHJ08058.1"/>
    <property type="molecule type" value="Genomic_DNA"/>
</dbReference>
<dbReference type="AlphaFoldDB" id="A0A1M6GDQ3"/>
<dbReference type="Proteomes" id="UP000183954">
    <property type="component" value="Unassembled WGS sequence"/>
</dbReference>
<sequence length="106" mass="12630">MWRRRIRMFNTELEWMKRDIIRRWRLDTPTGVMGILLLISALLLFVVIGGGFAYIFRSFVPWVSGSRVGEVYWYSLGFGIKASFLFLLFIGSLIMFFLLKLNERRR</sequence>
<keyword evidence="1" id="KW-0812">Transmembrane</keyword>
<organism evidence="2 3">
    <name type="scientific">Desulfosporosinus lacus DSM 15449</name>
    <dbReference type="NCBI Taxonomy" id="1121420"/>
    <lineage>
        <taxon>Bacteria</taxon>
        <taxon>Bacillati</taxon>
        <taxon>Bacillota</taxon>
        <taxon>Clostridia</taxon>
        <taxon>Eubacteriales</taxon>
        <taxon>Desulfitobacteriaceae</taxon>
        <taxon>Desulfosporosinus</taxon>
    </lineage>
</organism>
<feature type="transmembrane region" description="Helical" evidence="1">
    <location>
        <begin position="76"/>
        <end position="99"/>
    </location>
</feature>
<keyword evidence="1" id="KW-0472">Membrane</keyword>
<protein>
    <submittedName>
        <fullName evidence="2">Uncharacterized protein</fullName>
    </submittedName>
</protein>
<accession>A0A1M6GDQ3</accession>
<keyword evidence="3" id="KW-1185">Reference proteome</keyword>
<proteinExistence type="predicted"/>
<keyword evidence="1" id="KW-1133">Transmembrane helix</keyword>
<evidence type="ECO:0000256" key="1">
    <source>
        <dbReference type="SAM" id="Phobius"/>
    </source>
</evidence>
<evidence type="ECO:0000313" key="2">
    <source>
        <dbReference type="EMBL" id="SHJ08058.1"/>
    </source>
</evidence>
<feature type="transmembrane region" description="Helical" evidence="1">
    <location>
        <begin position="32"/>
        <end position="56"/>
    </location>
</feature>
<reference evidence="3" key="1">
    <citation type="submission" date="2016-11" db="EMBL/GenBank/DDBJ databases">
        <authorList>
            <person name="Varghese N."/>
            <person name="Submissions S."/>
        </authorList>
    </citation>
    <scope>NUCLEOTIDE SEQUENCE [LARGE SCALE GENOMIC DNA]</scope>
    <source>
        <strain evidence="3">DSM 15449</strain>
    </source>
</reference>
<dbReference type="OrthoDB" id="1799358at2"/>